<dbReference type="EMBL" id="PQGG01000010">
    <property type="protein sequence ID" value="POP53816.1"/>
    <property type="molecule type" value="Genomic_DNA"/>
</dbReference>
<dbReference type="Gene3D" id="1.10.10.60">
    <property type="entry name" value="Homeodomain-like"/>
    <property type="match status" value="1"/>
</dbReference>
<dbReference type="EMBL" id="RHGB01000017">
    <property type="protein sequence ID" value="RNL60074.1"/>
    <property type="molecule type" value="Genomic_DNA"/>
</dbReference>
<dbReference type="OrthoDB" id="6194859at2"/>
<dbReference type="AlphaFoldDB" id="A0A2S4HIK5"/>
<evidence type="ECO:0000256" key="1">
    <source>
        <dbReference type="ARBA" id="ARBA00023015"/>
    </source>
</evidence>
<dbReference type="Proteomes" id="UP000237222">
    <property type="component" value="Unassembled WGS sequence"/>
</dbReference>
<organism evidence="5 7">
    <name type="scientific">Zhongshania marina</name>
    <dbReference type="NCBI Taxonomy" id="2304603"/>
    <lineage>
        <taxon>Bacteria</taxon>
        <taxon>Pseudomonadati</taxon>
        <taxon>Pseudomonadota</taxon>
        <taxon>Gammaproteobacteria</taxon>
        <taxon>Cellvibrionales</taxon>
        <taxon>Spongiibacteraceae</taxon>
        <taxon>Zhongshania</taxon>
    </lineage>
</organism>
<dbReference type="Pfam" id="PF12833">
    <property type="entry name" value="HTH_18"/>
    <property type="match status" value="1"/>
</dbReference>
<accession>A0A2S4HIK5</accession>
<dbReference type="InterPro" id="IPR018060">
    <property type="entry name" value="HTH_AraC"/>
</dbReference>
<name>A0A2S4HIK5_9GAMM</name>
<comment type="caution">
    <text evidence="5">The sequence shown here is derived from an EMBL/GenBank/DDBJ whole genome shotgun (WGS) entry which is preliminary data.</text>
</comment>
<dbReference type="InterPro" id="IPR020449">
    <property type="entry name" value="Tscrpt_reg_AraC-type_HTH"/>
</dbReference>
<gene>
    <name evidence="5" type="ORF">C0068_04270</name>
    <name evidence="6" type="ORF">D0911_14675</name>
</gene>
<keyword evidence="2" id="KW-0238">DNA-binding</keyword>
<evidence type="ECO:0000313" key="8">
    <source>
        <dbReference type="Proteomes" id="UP000274695"/>
    </source>
</evidence>
<keyword evidence="8" id="KW-1185">Reference proteome</keyword>
<reference evidence="6 8" key="2">
    <citation type="submission" date="2018-10" db="EMBL/GenBank/DDBJ databases">
        <title>Draft genome sequence of Zhongshania sp. DSW25-10.</title>
        <authorList>
            <person name="Oh J."/>
        </authorList>
    </citation>
    <scope>NUCLEOTIDE SEQUENCE [LARGE SCALE GENOMIC DNA]</scope>
    <source>
        <strain evidence="6 8">DSW25-10</strain>
    </source>
</reference>
<keyword evidence="3" id="KW-0804">Transcription</keyword>
<evidence type="ECO:0000313" key="7">
    <source>
        <dbReference type="Proteomes" id="UP000237222"/>
    </source>
</evidence>
<dbReference type="SMART" id="SM00342">
    <property type="entry name" value="HTH_ARAC"/>
    <property type="match status" value="1"/>
</dbReference>
<evidence type="ECO:0000313" key="6">
    <source>
        <dbReference type="EMBL" id="RNL60074.1"/>
    </source>
</evidence>
<dbReference type="PANTHER" id="PTHR47894:SF1">
    <property type="entry name" value="HTH-TYPE TRANSCRIPTIONAL REGULATOR VQSM"/>
    <property type="match status" value="1"/>
</dbReference>
<evidence type="ECO:0000259" key="4">
    <source>
        <dbReference type="PROSITE" id="PS01124"/>
    </source>
</evidence>
<dbReference type="PROSITE" id="PS01124">
    <property type="entry name" value="HTH_ARAC_FAMILY_2"/>
    <property type="match status" value="1"/>
</dbReference>
<reference evidence="5" key="1">
    <citation type="submission" date="2018-01" db="EMBL/GenBank/DDBJ databases">
        <authorList>
            <person name="Yu X.-D."/>
        </authorList>
    </citation>
    <scope>NUCLEOTIDE SEQUENCE</scope>
    <source>
        <strain evidence="5">ZX-21</strain>
    </source>
</reference>
<keyword evidence="1" id="KW-0805">Transcription regulation</keyword>
<proteinExistence type="predicted"/>
<dbReference type="InterPro" id="IPR009057">
    <property type="entry name" value="Homeodomain-like_sf"/>
</dbReference>
<dbReference type="GO" id="GO:0005829">
    <property type="term" value="C:cytosol"/>
    <property type="evidence" value="ECO:0007669"/>
    <property type="project" value="TreeGrafter"/>
</dbReference>
<protein>
    <submittedName>
        <fullName evidence="5">AraC family transcriptional regulator</fullName>
    </submittedName>
</protein>
<evidence type="ECO:0000256" key="3">
    <source>
        <dbReference type="ARBA" id="ARBA00023163"/>
    </source>
</evidence>
<dbReference type="PRINTS" id="PR00032">
    <property type="entry name" value="HTHARAC"/>
</dbReference>
<dbReference type="PANTHER" id="PTHR47894">
    <property type="entry name" value="HTH-TYPE TRANSCRIPTIONAL REGULATOR GADX"/>
    <property type="match status" value="1"/>
</dbReference>
<feature type="domain" description="HTH araC/xylS-type" evidence="4">
    <location>
        <begin position="238"/>
        <end position="335"/>
    </location>
</feature>
<dbReference type="Proteomes" id="UP000274695">
    <property type="component" value="Unassembled WGS sequence"/>
</dbReference>
<dbReference type="GO" id="GO:0000976">
    <property type="term" value="F:transcription cis-regulatory region binding"/>
    <property type="evidence" value="ECO:0007669"/>
    <property type="project" value="TreeGrafter"/>
</dbReference>
<evidence type="ECO:0000313" key="5">
    <source>
        <dbReference type="EMBL" id="POP53816.1"/>
    </source>
</evidence>
<sequence length="346" mass="39186">MGNTQSTRRPVAISKVMINFAKNHGVDTETCLFGTDISEHSLNDGAVLIEREQEMRLIENIMLALPNIPALGFKIGLCYNIATFGIWGFSLRTCRTLRDALNTALRFLPLSTAYCEINAFEEGGYFGLLMNPQSIPSHLREFLLERDMAASIIIIKELSLNEIQTMQTEFTTLDTTNSVYIESVCGVKPLYQSRRNAIRVPIKYIDKPQPTYDANLARLLSDQCARQLRQRQTGGIRDSVRNQILGDLGLMASLDDVASAINLSSRTLRRKLDNESTSFRALVEEERKQMAFQLLISSDMKIDELAAHLGYTDTSSFTRAFRRWSDCSPRDYRLSHNARKIPKNED</sequence>
<dbReference type="RefSeq" id="WP_103683261.1">
    <property type="nucleotide sequence ID" value="NZ_PQGG01000010.1"/>
</dbReference>
<dbReference type="InterPro" id="IPR032687">
    <property type="entry name" value="AraC-type_N"/>
</dbReference>
<dbReference type="GO" id="GO:0003700">
    <property type="term" value="F:DNA-binding transcription factor activity"/>
    <property type="evidence" value="ECO:0007669"/>
    <property type="project" value="InterPro"/>
</dbReference>
<dbReference type="Pfam" id="PF12625">
    <property type="entry name" value="Arabinose_bd"/>
    <property type="match status" value="1"/>
</dbReference>
<dbReference type="SUPFAM" id="SSF46689">
    <property type="entry name" value="Homeodomain-like"/>
    <property type="match status" value="1"/>
</dbReference>
<evidence type="ECO:0000256" key="2">
    <source>
        <dbReference type="ARBA" id="ARBA00023125"/>
    </source>
</evidence>